<feature type="region of interest" description="Disordered" evidence="2">
    <location>
        <begin position="33"/>
        <end position="55"/>
    </location>
</feature>
<accession>A0A6J5LAT9</accession>
<proteinExistence type="predicted"/>
<organism evidence="4">
    <name type="scientific">uncultured Caudovirales phage</name>
    <dbReference type="NCBI Taxonomy" id="2100421"/>
    <lineage>
        <taxon>Viruses</taxon>
        <taxon>Duplodnaviria</taxon>
        <taxon>Heunggongvirae</taxon>
        <taxon>Uroviricota</taxon>
        <taxon>Caudoviricetes</taxon>
        <taxon>Peduoviridae</taxon>
        <taxon>Maltschvirus</taxon>
        <taxon>Maltschvirus maltsch</taxon>
    </lineage>
</organism>
<evidence type="ECO:0000313" key="4">
    <source>
        <dbReference type="EMBL" id="CAB4131594.1"/>
    </source>
</evidence>
<keyword evidence="1" id="KW-0929">Antimicrobial</keyword>
<evidence type="ECO:0000259" key="3">
    <source>
        <dbReference type="Pfam" id="PF05257"/>
    </source>
</evidence>
<feature type="domain" description="Peptidase C51" evidence="3">
    <location>
        <begin position="202"/>
        <end position="281"/>
    </location>
</feature>
<name>A0A6J5LAT9_9CAUD</name>
<dbReference type="EMBL" id="LR796247">
    <property type="protein sequence ID" value="CAB4131594.1"/>
    <property type="molecule type" value="Genomic_DNA"/>
</dbReference>
<dbReference type="InterPro" id="IPR013423">
    <property type="entry name" value="CHP02594"/>
</dbReference>
<evidence type="ECO:0000256" key="1">
    <source>
        <dbReference type="ARBA" id="ARBA00022529"/>
    </source>
</evidence>
<dbReference type="InterPro" id="IPR007921">
    <property type="entry name" value="CHAP_dom"/>
</dbReference>
<dbReference type="NCBIfam" id="TIGR02594">
    <property type="entry name" value="TIGR02594 family protein"/>
    <property type="match status" value="1"/>
</dbReference>
<dbReference type="Pfam" id="PF05257">
    <property type="entry name" value="CHAP"/>
    <property type="match status" value="1"/>
</dbReference>
<reference evidence="4" key="1">
    <citation type="submission" date="2020-04" db="EMBL/GenBank/DDBJ databases">
        <authorList>
            <person name="Chiriac C."/>
            <person name="Salcher M."/>
            <person name="Ghai R."/>
            <person name="Kavagutti S V."/>
        </authorList>
    </citation>
    <scope>NUCLEOTIDE SEQUENCE</scope>
</reference>
<protein>
    <recommendedName>
        <fullName evidence="3">Peptidase C51 domain-containing protein</fullName>
    </recommendedName>
</protein>
<sequence>MYKTLLTAGMMFAAVASTSAVAKPFTLSDLFSSPQPEVQQPVQQPKKVVKKRTKKTTKQVKAPVKVAPEKNAFTKCDSVFGIGCGMVAAAPTAAAITYGVGMNAPSISNEDMSASQYWAEEAKRTQKTVVASLPKQSIAKNLKTREEHRREMVMNCSWFTCTPGFVEPVMEAKKWEGKTAKGNKKELQSLFADGKIPPIDPSRIPWCAAFANAILSRTGHATTGSLQARSFLHWGTKTKDPKEGDIVVLTRGRDGWSGHVGFFQGFEDFEGVKYVKVLAGNTDKAVQVGYFPVSKVLGYRTAA</sequence>
<evidence type="ECO:0000256" key="2">
    <source>
        <dbReference type="SAM" id="MobiDB-lite"/>
    </source>
</evidence>
<gene>
    <name evidence="4" type="ORF">UFOVP132_164</name>
</gene>
<feature type="compositionally biased region" description="Low complexity" evidence="2">
    <location>
        <begin position="34"/>
        <end position="46"/>
    </location>
</feature>